<dbReference type="EMBL" id="BAABKC010000049">
    <property type="protein sequence ID" value="GAA5059944.1"/>
    <property type="molecule type" value="Genomic_DNA"/>
</dbReference>
<organism evidence="7 8">
    <name type="scientific">Streptomyces similanensis</name>
    <dbReference type="NCBI Taxonomy" id="1274988"/>
    <lineage>
        <taxon>Bacteria</taxon>
        <taxon>Bacillati</taxon>
        <taxon>Actinomycetota</taxon>
        <taxon>Actinomycetes</taxon>
        <taxon>Kitasatosporales</taxon>
        <taxon>Streptomycetaceae</taxon>
        <taxon>Streptomyces</taxon>
    </lineage>
</organism>
<dbReference type="InterPro" id="IPR000917">
    <property type="entry name" value="Sulfatase_N"/>
</dbReference>
<dbReference type="Proteomes" id="UP001500124">
    <property type="component" value="Unassembled WGS sequence"/>
</dbReference>
<accession>A0ABP9KMH4</accession>
<evidence type="ECO:0000256" key="5">
    <source>
        <dbReference type="SAM" id="MobiDB-lite"/>
    </source>
</evidence>
<evidence type="ECO:0000256" key="1">
    <source>
        <dbReference type="ARBA" id="ARBA00008779"/>
    </source>
</evidence>
<keyword evidence="8" id="KW-1185">Reference proteome</keyword>
<dbReference type="RefSeq" id="WP_345669270.1">
    <property type="nucleotide sequence ID" value="NZ_BAABKC010000049.1"/>
</dbReference>
<evidence type="ECO:0000256" key="4">
    <source>
        <dbReference type="ARBA" id="ARBA00022837"/>
    </source>
</evidence>
<evidence type="ECO:0000313" key="8">
    <source>
        <dbReference type="Proteomes" id="UP001500124"/>
    </source>
</evidence>
<comment type="similarity">
    <text evidence="1">Belongs to the sulfatase family.</text>
</comment>
<reference evidence="8" key="1">
    <citation type="journal article" date="2019" name="Int. J. Syst. Evol. Microbiol.">
        <title>The Global Catalogue of Microorganisms (GCM) 10K type strain sequencing project: providing services to taxonomists for standard genome sequencing and annotation.</title>
        <authorList>
            <consortium name="The Broad Institute Genomics Platform"/>
            <consortium name="The Broad Institute Genome Sequencing Center for Infectious Disease"/>
            <person name="Wu L."/>
            <person name="Ma J."/>
        </authorList>
    </citation>
    <scope>NUCLEOTIDE SEQUENCE [LARGE SCALE GENOMIC DNA]</scope>
    <source>
        <strain evidence="8">JCM 18410</strain>
    </source>
</reference>
<dbReference type="PANTHER" id="PTHR42693:SF53">
    <property type="entry name" value="ENDO-4-O-SULFATASE"/>
    <property type="match status" value="1"/>
</dbReference>
<dbReference type="InterPro" id="IPR024607">
    <property type="entry name" value="Sulfatase_CS"/>
</dbReference>
<dbReference type="PANTHER" id="PTHR42693">
    <property type="entry name" value="ARYLSULFATASE FAMILY MEMBER"/>
    <property type="match status" value="1"/>
</dbReference>
<dbReference type="InterPro" id="IPR050738">
    <property type="entry name" value="Sulfatase"/>
</dbReference>
<name>A0ABP9KMH4_9ACTN</name>
<feature type="region of interest" description="Disordered" evidence="5">
    <location>
        <begin position="449"/>
        <end position="473"/>
    </location>
</feature>
<evidence type="ECO:0000256" key="3">
    <source>
        <dbReference type="ARBA" id="ARBA00022801"/>
    </source>
</evidence>
<feature type="domain" description="Sulfatase N-terminal" evidence="6">
    <location>
        <begin position="7"/>
        <end position="324"/>
    </location>
</feature>
<dbReference type="PROSITE" id="PS00149">
    <property type="entry name" value="SULFATASE_2"/>
    <property type="match status" value="1"/>
</dbReference>
<keyword evidence="4" id="KW-0106">Calcium</keyword>
<dbReference type="SUPFAM" id="SSF53649">
    <property type="entry name" value="Alkaline phosphatase-like"/>
    <property type="match status" value="1"/>
</dbReference>
<comment type="caution">
    <text evidence="7">The sequence shown here is derived from an EMBL/GenBank/DDBJ whole genome shotgun (WGS) entry which is preliminary data.</text>
</comment>
<evidence type="ECO:0000259" key="6">
    <source>
        <dbReference type="Pfam" id="PF00884"/>
    </source>
</evidence>
<sequence length="473" mass="51614">MTAARRPQVIVVLTDQQRWDTAGVHGNRAGVTPEFDRLAREGTLVEHAITPNPVCAPARAALQTGRYPTATGVFRNGLPLPAGIPTLADVFAAAGYATGYIGKWHLAGEDGPDGPVPRERRGGYRTWLASDRLEFTSDAYRTVVHDEAGEAVRLPGYRSDALIDAAIRFVADHHDRPFLLFLSLLEPHHQNPADDYPAPRGYRERYEGRWTPPDLAALAPGAPHGGPHRHLGGYLGQIKRVDEGVGRLRDALRGLGVEDDTVLAWTADHGSHFRTRNGEYKRSAHEASVRVPFALTGAAFRGGGLIRRPVSTLDLMPTLVDAAGLTVPEGVHGRSLLPLLGGGRDPGRAASVFVQISEDHIGRAVRTARWKYAVTAARPDADPWREPAADRYRETELYDLDADPYELDNLIGLDAYRRVADELRGELAGWLARVEGAQPAIEAAAVRTRAQRSPDSLPGTVPWEGVRFGHQRP</sequence>
<evidence type="ECO:0000313" key="7">
    <source>
        <dbReference type="EMBL" id="GAA5059944.1"/>
    </source>
</evidence>
<dbReference type="InterPro" id="IPR017850">
    <property type="entry name" value="Alkaline_phosphatase_core_sf"/>
</dbReference>
<protein>
    <recommendedName>
        <fullName evidence="6">Sulfatase N-terminal domain-containing protein</fullName>
    </recommendedName>
</protein>
<keyword evidence="3" id="KW-0378">Hydrolase</keyword>
<gene>
    <name evidence="7" type="ORF">GCM10023336_36230</name>
</gene>
<keyword evidence="2" id="KW-0479">Metal-binding</keyword>
<dbReference type="Gene3D" id="3.40.720.10">
    <property type="entry name" value="Alkaline Phosphatase, subunit A"/>
    <property type="match status" value="1"/>
</dbReference>
<evidence type="ECO:0000256" key="2">
    <source>
        <dbReference type="ARBA" id="ARBA00022723"/>
    </source>
</evidence>
<dbReference type="Pfam" id="PF00884">
    <property type="entry name" value="Sulfatase"/>
    <property type="match status" value="1"/>
</dbReference>
<proteinExistence type="inferred from homology"/>